<comment type="caution">
    <text evidence="8">The sequence shown here is derived from an EMBL/GenBank/DDBJ whole genome shotgun (WGS) entry which is preliminary data.</text>
</comment>
<gene>
    <name evidence="8" type="ORF">BC739_009259</name>
</gene>
<dbReference type="Gene3D" id="1.20.1250.20">
    <property type="entry name" value="MFS general substrate transporter like domains"/>
    <property type="match status" value="1"/>
</dbReference>
<keyword evidence="6 7" id="KW-0472">Membrane</keyword>
<evidence type="ECO:0000256" key="6">
    <source>
        <dbReference type="ARBA" id="ARBA00023136"/>
    </source>
</evidence>
<feature type="transmembrane region" description="Helical" evidence="7">
    <location>
        <begin position="282"/>
        <end position="302"/>
    </location>
</feature>
<evidence type="ECO:0000256" key="4">
    <source>
        <dbReference type="ARBA" id="ARBA00022692"/>
    </source>
</evidence>
<dbReference type="Proteomes" id="UP000517916">
    <property type="component" value="Unassembled WGS sequence"/>
</dbReference>
<feature type="transmembrane region" description="Helical" evidence="7">
    <location>
        <begin position="252"/>
        <end position="270"/>
    </location>
</feature>
<feature type="transmembrane region" description="Helical" evidence="7">
    <location>
        <begin position="101"/>
        <end position="121"/>
    </location>
</feature>
<dbReference type="PANTHER" id="PTHR23513">
    <property type="entry name" value="INTEGRAL MEMBRANE EFFLUX PROTEIN-RELATED"/>
    <property type="match status" value="1"/>
</dbReference>
<evidence type="ECO:0000256" key="7">
    <source>
        <dbReference type="SAM" id="Phobius"/>
    </source>
</evidence>
<protein>
    <submittedName>
        <fullName evidence="8">MFS family permease</fullName>
    </submittedName>
</protein>
<feature type="transmembrane region" description="Helical" evidence="7">
    <location>
        <begin position="133"/>
        <end position="157"/>
    </location>
</feature>
<reference evidence="8 9" key="1">
    <citation type="submission" date="2020-08" db="EMBL/GenBank/DDBJ databases">
        <title>Genomic Encyclopedia of Archaeal and Bacterial Type Strains, Phase II (KMG-II): from individual species to whole genera.</title>
        <authorList>
            <person name="Goeker M."/>
        </authorList>
    </citation>
    <scope>NUCLEOTIDE SEQUENCE [LARGE SCALE GENOMIC DNA]</scope>
    <source>
        <strain evidence="8 9">DSM 43850</strain>
    </source>
</reference>
<dbReference type="PANTHER" id="PTHR23513:SF11">
    <property type="entry name" value="STAPHYLOFERRIN A TRANSPORTER"/>
    <property type="match status" value="1"/>
</dbReference>
<keyword evidence="3" id="KW-1003">Cell membrane</keyword>
<dbReference type="SUPFAM" id="SSF103473">
    <property type="entry name" value="MFS general substrate transporter"/>
    <property type="match status" value="1"/>
</dbReference>
<evidence type="ECO:0000256" key="2">
    <source>
        <dbReference type="ARBA" id="ARBA00022448"/>
    </source>
</evidence>
<dbReference type="EMBL" id="JACJID010000010">
    <property type="protein sequence ID" value="MBA8932000.1"/>
    <property type="molecule type" value="Genomic_DNA"/>
</dbReference>
<keyword evidence="4 7" id="KW-0812">Transmembrane</keyword>
<name>A0ABR6BYS6_9PSEU</name>
<organism evidence="8 9">
    <name type="scientific">Kutzneria viridogrisea</name>
    <dbReference type="NCBI Taxonomy" id="47990"/>
    <lineage>
        <taxon>Bacteria</taxon>
        <taxon>Bacillati</taxon>
        <taxon>Actinomycetota</taxon>
        <taxon>Actinomycetes</taxon>
        <taxon>Pseudonocardiales</taxon>
        <taxon>Pseudonocardiaceae</taxon>
        <taxon>Kutzneria</taxon>
    </lineage>
</organism>
<feature type="transmembrane region" description="Helical" evidence="7">
    <location>
        <begin position="76"/>
        <end position="95"/>
    </location>
</feature>
<comment type="subcellular location">
    <subcellularLocation>
        <location evidence="1">Cell membrane</location>
        <topology evidence="1">Multi-pass membrane protein</topology>
    </subcellularLocation>
</comment>
<evidence type="ECO:0000313" key="8">
    <source>
        <dbReference type="EMBL" id="MBA8932000.1"/>
    </source>
</evidence>
<dbReference type="CDD" id="cd06173">
    <property type="entry name" value="MFS_MefA_like"/>
    <property type="match status" value="1"/>
</dbReference>
<accession>A0ABR6BYS6</accession>
<feature type="transmembrane region" description="Helical" evidence="7">
    <location>
        <begin position="375"/>
        <end position="396"/>
    </location>
</feature>
<evidence type="ECO:0000256" key="3">
    <source>
        <dbReference type="ARBA" id="ARBA00022475"/>
    </source>
</evidence>
<dbReference type="RefSeq" id="WP_030111659.1">
    <property type="nucleotide sequence ID" value="NZ_BAAABQ010000027.1"/>
</dbReference>
<sequence>MTATGTARTALGVFLTGTAASRVGDNADLLALNWYVLERTNSPVLLGLVNVLRLAPIVFCTAPAGWLADRYDRRRLLAGTRILLFAATLGVAIAVADDGPLWILLAAVLFRALAGCAEPVLRQTMLPLLRGTRPLATVVAMHSACLNLAMVVGPAIGSLLLACGPLTTVFWFNAGCSLISLCCLTIVPVGAHTAAASKPAGAAVSVWNFIRANPVVRAQLALAVGPMLFAFPYTSLMPLLATDLLHGDASTVGVLLTSGAAGALAASVSLSRWPMRRPGRLAAVTGVALGGALLGLLLSALLAPETAAVPATVATMVAVGIVGQTYRTANRAALQLALPEGIRGRILGIANTDRALIPAGTALLAPIAQTSSPRIMLLVMGVGCVLLTLAATRLSAGRHAERRRSQKEVSQRCSRP</sequence>
<keyword evidence="5 7" id="KW-1133">Transmembrane helix</keyword>
<keyword evidence="9" id="KW-1185">Reference proteome</keyword>
<evidence type="ECO:0000256" key="1">
    <source>
        <dbReference type="ARBA" id="ARBA00004651"/>
    </source>
</evidence>
<evidence type="ECO:0000313" key="9">
    <source>
        <dbReference type="Proteomes" id="UP000517916"/>
    </source>
</evidence>
<feature type="transmembrane region" description="Helical" evidence="7">
    <location>
        <begin position="220"/>
        <end position="240"/>
    </location>
</feature>
<feature type="transmembrane region" description="Helical" evidence="7">
    <location>
        <begin position="169"/>
        <end position="189"/>
    </location>
</feature>
<keyword evidence="2" id="KW-0813">Transport</keyword>
<evidence type="ECO:0000256" key="5">
    <source>
        <dbReference type="ARBA" id="ARBA00022989"/>
    </source>
</evidence>
<dbReference type="Pfam" id="PF05977">
    <property type="entry name" value="MFS_3"/>
    <property type="match status" value="1"/>
</dbReference>
<dbReference type="InterPro" id="IPR010290">
    <property type="entry name" value="TM_effector"/>
</dbReference>
<dbReference type="InterPro" id="IPR036259">
    <property type="entry name" value="MFS_trans_sf"/>
</dbReference>
<proteinExistence type="predicted"/>